<sequence>YLKDKITKASYANVFIIKYKICREVIICI</sequence>
<feature type="non-terminal residue" evidence="1">
    <location>
        <position position="1"/>
    </location>
</feature>
<proteinExistence type="predicted"/>
<gene>
    <name evidence="1" type="ORF">S03H2_57221</name>
</gene>
<name>X1IB62_9ZZZZ</name>
<accession>X1IB62</accession>
<dbReference type="EMBL" id="BARU01036670">
    <property type="protein sequence ID" value="GAH79646.1"/>
    <property type="molecule type" value="Genomic_DNA"/>
</dbReference>
<dbReference type="AlphaFoldDB" id="X1IB62"/>
<comment type="caution">
    <text evidence="1">The sequence shown here is derived from an EMBL/GenBank/DDBJ whole genome shotgun (WGS) entry which is preliminary data.</text>
</comment>
<evidence type="ECO:0000313" key="1">
    <source>
        <dbReference type="EMBL" id="GAH79646.1"/>
    </source>
</evidence>
<organism evidence="1">
    <name type="scientific">marine sediment metagenome</name>
    <dbReference type="NCBI Taxonomy" id="412755"/>
    <lineage>
        <taxon>unclassified sequences</taxon>
        <taxon>metagenomes</taxon>
        <taxon>ecological metagenomes</taxon>
    </lineage>
</organism>
<reference evidence="1" key="1">
    <citation type="journal article" date="2014" name="Front. Microbiol.">
        <title>High frequency of phylogenetically diverse reductive dehalogenase-homologous genes in deep subseafloor sedimentary metagenomes.</title>
        <authorList>
            <person name="Kawai M."/>
            <person name="Futagami T."/>
            <person name="Toyoda A."/>
            <person name="Takaki Y."/>
            <person name="Nishi S."/>
            <person name="Hori S."/>
            <person name="Arai W."/>
            <person name="Tsubouchi T."/>
            <person name="Morono Y."/>
            <person name="Uchiyama I."/>
            <person name="Ito T."/>
            <person name="Fujiyama A."/>
            <person name="Inagaki F."/>
            <person name="Takami H."/>
        </authorList>
    </citation>
    <scope>NUCLEOTIDE SEQUENCE</scope>
    <source>
        <strain evidence="1">Expedition CK06-06</strain>
    </source>
</reference>
<protein>
    <submittedName>
        <fullName evidence="1">Uncharacterized protein</fullName>
    </submittedName>
</protein>